<comment type="caution">
    <text evidence="1">The sequence shown here is derived from an EMBL/GenBank/DDBJ whole genome shotgun (WGS) entry which is preliminary data.</text>
</comment>
<dbReference type="AlphaFoldDB" id="A0A1V4KXC0"/>
<reference evidence="1 2" key="1">
    <citation type="submission" date="2016-02" db="EMBL/GenBank/DDBJ databases">
        <title>Band-tailed pigeon sequencing and assembly.</title>
        <authorList>
            <person name="Soares A.E."/>
            <person name="Novak B.J."/>
            <person name="Rice E.S."/>
            <person name="O'Connell B."/>
            <person name="Chang D."/>
            <person name="Weber S."/>
            <person name="Shapiro B."/>
        </authorList>
    </citation>
    <scope>NUCLEOTIDE SEQUENCE [LARGE SCALE GENOMIC DNA]</scope>
    <source>
        <strain evidence="1">BTP2013</strain>
        <tissue evidence="1">Blood</tissue>
    </source>
</reference>
<dbReference type="EMBL" id="LSYS01001493">
    <property type="protein sequence ID" value="OPJ88998.1"/>
    <property type="molecule type" value="Genomic_DNA"/>
</dbReference>
<evidence type="ECO:0000313" key="1">
    <source>
        <dbReference type="EMBL" id="OPJ88998.1"/>
    </source>
</evidence>
<accession>A0A1V4KXC0</accession>
<gene>
    <name evidence="1" type="ORF">AV530_019103</name>
</gene>
<organism evidence="1 2">
    <name type="scientific">Patagioenas fasciata monilis</name>
    <dbReference type="NCBI Taxonomy" id="372326"/>
    <lineage>
        <taxon>Eukaryota</taxon>
        <taxon>Metazoa</taxon>
        <taxon>Chordata</taxon>
        <taxon>Craniata</taxon>
        <taxon>Vertebrata</taxon>
        <taxon>Euteleostomi</taxon>
        <taxon>Archelosauria</taxon>
        <taxon>Archosauria</taxon>
        <taxon>Dinosauria</taxon>
        <taxon>Saurischia</taxon>
        <taxon>Theropoda</taxon>
        <taxon>Coelurosauria</taxon>
        <taxon>Aves</taxon>
        <taxon>Neognathae</taxon>
        <taxon>Neoaves</taxon>
        <taxon>Columbimorphae</taxon>
        <taxon>Columbiformes</taxon>
        <taxon>Columbidae</taxon>
        <taxon>Patagioenas</taxon>
    </lineage>
</organism>
<evidence type="ECO:0000313" key="2">
    <source>
        <dbReference type="Proteomes" id="UP000190648"/>
    </source>
</evidence>
<proteinExistence type="predicted"/>
<protein>
    <submittedName>
        <fullName evidence="1">Uncharacterized protein</fullName>
    </submittedName>
</protein>
<name>A0A1V4KXC0_PATFA</name>
<sequence length="92" mass="10751">MLRSCCSRGKELRKSLRKGKYKRHSGLEKGPLCCGNEHHAWENQRPWCSILHGKGEFLWNGFSVYHPGSLILISRHRLCPRIPPRGWLFILK</sequence>
<dbReference type="Proteomes" id="UP000190648">
    <property type="component" value="Unassembled WGS sequence"/>
</dbReference>
<keyword evidence="2" id="KW-1185">Reference proteome</keyword>